<feature type="region of interest" description="Disordered" evidence="2">
    <location>
        <begin position="286"/>
        <end position="333"/>
    </location>
</feature>
<dbReference type="Proteomes" id="UP000187429">
    <property type="component" value="Unassembled WGS sequence"/>
</dbReference>
<gene>
    <name evidence="3" type="ORF">AYI69_g1361</name>
</gene>
<evidence type="ECO:0000313" key="4">
    <source>
        <dbReference type="Proteomes" id="UP000187429"/>
    </source>
</evidence>
<feature type="non-terminal residue" evidence="3">
    <location>
        <position position="424"/>
    </location>
</feature>
<comment type="caution">
    <text evidence="3">The sequence shown here is derived from an EMBL/GenBank/DDBJ whole genome shotgun (WGS) entry which is preliminary data.</text>
</comment>
<dbReference type="AlphaFoldDB" id="A0A1R1YQI1"/>
<feature type="compositionally biased region" description="Basic and acidic residues" evidence="2">
    <location>
        <begin position="357"/>
        <end position="392"/>
    </location>
</feature>
<reference evidence="4" key="1">
    <citation type="submission" date="2017-01" db="EMBL/GenBank/DDBJ databases">
        <authorList>
            <person name="Wang Y."/>
            <person name="White M."/>
            <person name="Kvist S."/>
            <person name="Moncalvo J.-M."/>
        </authorList>
    </citation>
    <scope>NUCLEOTIDE SEQUENCE [LARGE SCALE GENOMIC DNA]</scope>
    <source>
        <strain evidence="4">ID-206-W2</strain>
    </source>
</reference>
<feature type="region of interest" description="Disordered" evidence="2">
    <location>
        <begin position="356"/>
        <end position="424"/>
    </location>
</feature>
<protein>
    <submittedName>
        <fullName evidence="3">Uncharacterized protein</fullName>
    </submittedName>
</protein>
<evidence type="ECO:0000256" key="2">
    <source>
        <dbReference type="SAM" id="MobiDB-lite"/>
    </source>
</evidence>
<evidence type="ECO:0000256" key="1">
    <source>
        <dbReference type="SAM" id="Coils"/>
    </source>
</evidence>
<accession>A0A1R1YQI1</accession>
<feature type="coiled-coil region" evidence="1">
    <location>
        <begin position="149"/>
        <end position="176"/>
    </location>
</feature>
<name>A0A1R1YQI1_9FUNG</name>
<feature type="compositionally biased region" description="Polar residues" evidence="2">
    <location>
        <begin position="393"/>
        <end position="404"/>
    </location>
</feature>
<keyword evidence="4" id="KW-1185">Reference proteome</keyword>
<keyword evidence="1" id="KW-0175">Coiled coil</keyword>
<feature type="compositionally biased region" description="Basic and acidic residues" evidence="2">
    <location>
        <begin position="308"/>
        <end position="318"/>
    </location>
</feature>
<evidence type="ECO:0000313" key="3">
    <source>
        <dbReference type="EMBL" id="OMJ29144.1"/>
    </source>
</evidence>
<dbReference type="EMBL" id="LSSM01000364">
    <property type="protein sequence ID" value="OMJ29144.1"/>
    <property type="molecule type" value="Genomic_DNA"/>
</dbReference>
<proteinExistence type="predicted"/>
<organism evidence="3 4">
    <name type="scientific">Smittium culicis</name>
    <dbReference type="NCBI Taxonomy" id="133412"/>
    <lineage>
        <taxon>Eukaryota</taxon>
        <taxon>Fungi</taxon>
        <taxon>Fungi incertae sedis</taxon>
        <taxon>Zoopagomycota</taxon>
        <taxon>Kickxellomycotina</taxon>
        <taxon>Harpellomycetes</taxon>
        <taxon>Harpellales</taxon>
        <taxon>Legeriomycetaceae</taxon>
        <taxon>Smittium</taxon>
    </lineage>
</organism>
<sequence>MDYYFPHEELPLVFQYNTNAAPGLRRYPMSRTSHYPSKTDMEMPAQPTFPLEYRQAPIFQFAHTNEKKPQSRERVPSFGVAEPMFRPERTSFPQSFGPFTSLRGSPANFSQRICVDQTPTRTPLSPQQQFSLMFQDFNSADYASCDSFLLEKQKEINKKRMELEAIERAKNQFIENLILKKQQERELAILKQRQERELAINNQLLQKTDPSNLGHNQKALNNFLQSIFQLPVDKKENVNEPQLEDNKVKHQENTAQHQEKNLSSSGLNVYSLYNLVDGSVAKPIEKLTNPSKSEKRAASQVQNQANRASEHHKIKEAESQTQKKNLELNETEMGTRNNPIKVLSIEDFLSTILGEQTVKDSHTQNNSEKKSIPERELQQKKSTQENSHEHKTAGNQSSTKLQDNNIEKIEKAGKSHHKDISSLA</sequence>